<proteinExistence type="predicted"/>
<name>B9M4J8_GEODF</name>
<dbReference type="eggNOG" id="COG5401">
    <property type="taxonomic scope" value="Bacteria"/>
</dbReference>
<evidence type="ECO:0000313" key="3">
    <source>
        <dbReference type="Proteomes" id="UP000007721"/>
    </source>
</evidence>
<organism evidence="2 3">
    <name type="scientific">Geotalea daltonii (strain DSM 22248 / JCM 15807 / FRC-32)</name>
    <name type="common">Geobacter daltonii</name>
    <dbReference type="NCBI Taxonomy" id="316067"/>
    <lineage>
        <taxon>Bacteria</taxon>
        <taxon>Pseudomonadati</taxon>
        <taxon>Thermodesulfobacteriota</taxon>
        <taxon>Desulfuromonadia</taxon>
        <taxon>Geobacterales</taxon>
        <taxon>Geobacteraceae</taxon>
        <taxon>Geotalea</taxon>
    </lineage>
</organism>
<evidence type="ECO:0000313" key="2">
    <source>
        <dbReference type="EMBL" id="ACM19724.1"/>
    </source>
</evidence>
<dbReference type="STRING" id="316067.Geob_1364"/>
<accession>B9M4J8</accession>
<dbReference type="EMBL" id="CP001390">
    <property type="protein sequence ID" value="ACM19724.1"/>
    <property type="molecule type" value="Genomic_DNA"/>
</dbReference>
<protein>
    <submittedName>
        <fullName evidence="2">Germane superfamily protein</fullName>
    </submittedName>
</protein>
<gene>
    <name evidence="2" type="ordered locus">Geob_1364</name>
</gene>
<dbReference type="Proteomes" id="UP000007721">
    <property type="component" value="Chromosome"/>
</dbReference>
<dbReference type="HOGENOM" id="CLU_080926_4_1_7"/>
<dbReference type="KEGG" id="geo:Geob_1364"/>
<keyword evidence="3" id="KW-1185">Reference proteome</keyword>
<sequence>MKTNRQPRKGMRFIIIAFLVFAAIVGALVAKKYHISTRPQVPPPAEQAGTILVTLFFADESGDGLVREGREIEAGSDPAESIEAVVGELISGPVGDHGPVLPDSTQVRKVEVRGDQVTVDFGREFYDDLPAGSSAEMTAIYAVIDTIAVNFPQVKKVLFLKEGQQVETAKGHLDLRQSLSPDFSLEKKQ</sequence>
<dbReference type="Pfam" id="PF10646">
    <property type="entry name" value="Germane"/>
    <property type="match status" value="1"/>
</dbReference>
<dbReference type="RefSeq" id="WP_012646453.1">
    <property type="nucleotide sequence ID" value="NC_011979.1"/>
</dbReference>
<dbReference type="AlphaFoldDB" id="B9M4J8"/>
<dbReference type="InterPro" id="IPR019606">
    <property type="entry name" value="GerMN"/>
</dbReference>
<evidence type="ECO:0000259" key="1">
    <source>
        <dbReference type="SMART" id="SM00909"/>
    </source>
</evidence>
<dbReference type="SMART" id="SM00909">
    <property type="entry name" value="Germane"/>
    <property type="match status" value="1"/>
</dbReference>
<feature type="domain" description="GerMN" evidence="1">
    <location>
        <begin position="82"/>
        <end position="170"/>
    </location>
</feature>
<reference evidence="2 3" key="1">
    <citation type="submission" date="2009-01" db="EMBL/GenBank/DDBJ databases">
        <title>Complete sequence of Geobacter sp. FRC-32.</title>
        <authorList>
            <consortium name="US DOE Joint Genome Institute"/>
            <person name="Lucas S."/>
            <person name="Copeland A."/>
            <person name="Lapidus A."/>
            <person name="Glavina del Rio T."/>
            <person name="Dalin E."/>
            <person name="Tice H."/>
            <person name="Bruce D."/>
            <person name="Goodwin L."/>
            <person name="Pitluck S."/>
            <person name="Saunders E."/>
            <person name="Brettin T."/>
            <person name="Detter J.C."/>
            <person name="Han C."/>
            <person name="Larimer F."/>
            <person name="Land M."/>
            <person name="Hauser L."/>
            <person name="Kyrpides N."/>
            <person name="Ovchinnikova G."/>
            <person name="Kostka J."/>
            <person name="Richardson P."/>
        </authorList>
    </citation>
    <scope>NUCLEOTIDE SEQUENCE [LARGE SCALE GENOMIC DNA]</scope>
    <source>
        <strain evidence="3">DSM 22248 / JCM 15807 / FRC-32</strain>
    </source>
</reference>